<evidence type="ECO:0000313" key="1">
    <source>
        <dbReference type="EMBL" id="MBW85789.1"/>
    </source>
</evidence>
<proteinExistence type="predicted"/>
<reference evidence="1" key="1">
    <citation type="submission" date="2018-02" db="EMBL/GenBank/DDBJ databases">
        <title>Rhizophora mucronata_Transcriptome.</title>
        <authorList>
            <person name="Meera S.P."/>
            <person name="Sreeshan A."/>
            <person name="Augustine A."/>
        </authorList>
    </citation>
    <scope>NUCLEOTIDE SEQUENCE</scope>
    <source>
        <tissue evidence="1">Leaf</tissue>
    </source>
</reference>
<sequence>MPFFFFFVWIAFLSFEK</sequence>
<accession>A0A2P2IX41</accession>
<name>A0A2P2IX41_RHIMU</name>
<protein>
    <submittedName>
        <fullName evidence="1">Uncharacterized protein</fullName>
    </submittedName>
</protein>
<organism evidence="1">
    <name type="scientific">Rhizophora mucronata</name>
    <name type="common">Asiatic mangrove</name>
    <dbReference type="NCBI Taxonomy" id="61149"/>
    <lineage>
        <taxon>Eukaryota</taxon>
        <taxon>Viridiplantae</taxon>
        <taxon>Streptophyta</taxon>
        <taxon>Embryophyta</taxon>
        <taxon>Tracheophyta</taxon>
        <taxon>Spermatophyta</taxon>
        <taxon>Magnoliopsida</taxon>
        <taxon>eudicotyledons</taxon>
        <taxon>Gunneridae</taxon>
        <taxon>Pentapetalae</taxon>
        <taxon>rosids</taxon>
        <taxon>fabids</taxon>
        <taxon>Malpighiales</taxon>
        <taxon>Rhizophoraceae</taxon>
        <taxon>Rhizophora</taxon>
    </lineage>
</organism>
<dbReference type="EMBL" id="GGEC01005306">
    <property type="protein sequence ID" value="MBW85789.1"/>
    <property type="molecule type" value="Transcribed_RNA"/>
</dbReference>
<dbReference type="AlphaFoldDB" id="A0A2P2IX41"/>